<dbReference type="PROSITE" id="PS51485">
    <property type="entry name" value="PHYTOCYANIN"/>
    <property type="match status" value="1"/>
</dbReference>
<dbReference type="AlphaFoldDB" id="A0A1U7WIZ5"/>
<reference evidence="14" key="2">
    <citation type="submission" date="2025-08" db="UniProtKB">
        <authorList>
            <consortium name="RefSeq"/>
        </authorList>
    </citation>
    <scope>IDENTIFICATION</scope>
    <source>
        <tissue evidence="14">Leaf</tissue>
    </source>
</reference>
<dbReference type="RefSeq" id="XP_009777236.1">
    <property type="nucleotide sequence ID" value="XM_009778934.1"/>
</dbReference>
<comment type="similarity">
    <text evidence="9">Belongs to the early nodulin-like (ENODL) family.</text>
</comment>
<feature type="signal peptide" evidence="11">
    <location>
        <begin position="1"/>
        <end position="30"/>
    </location>
</feature>
<feature type="region of interest" description="Disordered" evidence="10">
    <location>
        <begin position="142"/>
        <end position="194"/>
    </location>
</feature>
<comment type="subcellular location">
    <subcellularLocation>
        <location evidence="1">Cell membrane</location>
        <topology evidence="1">Lipid-anchor</topology>
        <topology evidence="1">GPI-anchor</topology>
    </subcellularLocation>
</comment>
<dbReference type="Gene3D" id="2.60.40.420">
    <property type="entry name" value="Cupredoxins - blue copper proteins"/>
    <property type="match status" value="1"/>
</dbReference>
<evidence type="ECO:0000256" key="6">
    <source>
        <dbReference type="ARBA" id="ARBA00023157"/>
    </source>
</evidence>
<keyword evidence="5" id="KW-0472">Membrane</keyword>
<keyword evidence="13" id="KW-1185">Reference proteome</keyword>
<evidence type="ECO:0000256" key="4">
    <source>
        <dbReference type="ARBA" id="ARBA00022729"/>
    </source>
</evidence>
<dbReference type="SUPFAM" id="SSF49503">
    <property type="entry name" value="Cupredoxins"/>
    <property type="match status" value="1"/>
</dbReference>
<sequence length="219" mass="23350">MAQTSSRSYIKSIYILGLLCLLLLIQNGDAYEFKVGGSGDWSVPLDPNANDYNQWAERSRYQIGDTLLFVYPADKDSVLLVTKEDYANCSTTAPLEKYSDGHSIFNLTHSGPFYFISGVHDNCVKNEKFQVVVMADRSINNQTVTSPSSSPSPSTAEVPPAPAPSDEGATSPPTGSVDINPSPTPSQESSPPKNSACSIVMSFVGSVGAFIGSSILLGL</sequence>
<feature type="compositionally biased region" description="Low complexity" evidence="10">
    <location>
        <begin position="143"/>
        <end position="158"/>
    </location>
</feature>
<dbReference type="GO" id="GO:0005886">
    <property type="term" value="C:plasma membrane"/>
    <property type="evidence" value="ECO:0007669"/>
    <property type="project" value="UniProtKB-SubCell"/>
</dbReference>
<dbReference type="PANTHER" id="PTHR33021">
    <property type="entry name" value="BLUE COPPER PROTEIN"/>
    <property type="match status" value="1"/>
</dbReference>
<dbReference type="InterPro" id="IPR041846">
    <property type="entry name" value="ENL_dom"/>
</dbReference>
<keyword evidence="6" id="KW-1015">Disulfide bond</keyword>
<dbReference type="FunFam" id="2.60.40.420:FF:000010">
    <property type="entry name" value="Early nodulin-like protein 1"/>
    <property type="match status" value="1"/>
</dbReference>
<keyword evidence="8" id="KW-0449">Lipoprotein</keyword>
<keyword evidence="2" id="KW-1003">Cell membrane</keyword>
<dbReference type="GO" id="GO:0009055">
    <property type="term" value="F:electron transfer activity"/>
    <property type="evidence" value="ECO:0007669"/>
    <property type="project" value="InterPro"/>
</dbReference>
<evidence type="ECO:0000256" key="8">
    <source>
        <dbReference type="ARBA" id="ARBA00023288"/>
    </source>
</evidence>
<evidence type="ECO:0000256" key="11">
    <source>
        <dbReference type="SAM" id="SignalP"/>
    </source>
</evidence>
<keyword evidence="7" id="KW-0325">Glycoprotein</keyword>
<dbReference type="STRING" id="4096.A0A1U7WIZ5"/>
<feature type="domain" description="Phytocyanin" evidence="12">
    <location>
        <begin position="31"/>
        <end position="135"/>
    </location>
</feature>
<dbReference type="OrthoDB" id="691587at2759"/>
<keyword evidence="4 11" id="KW-0732">Signal</keyword>
<gene>
    <name evidence="14" type="primary">LOC104226851</name>
</gene>
<dbReference type="InterPro" id="IPR003245">
    <property type="entry name" value="Phytocyanin_dom"/>
</dbReference>
<evidence type="ECO:0000256" key="10">
    <source>
        <dbReference type="SAM" id="MobiDB-lite"/>
    </source>
</evidence>
<keyword evidence="3" id="KW-0336">GPI-anchor</keyword>
<dbReference type="InterPro" id="IPR008972">
    <property type="entry name" value="Cupredoxin"/>
</dbReference>
<dbReference type="PANTHER" id="PTHR33021:SF253">
    <property type="entry name" value="EARLY NODULIN-LIKE PROTEIN 9"/>
    <property type="match status" value="1"/>
</dbReference>
<evidence type="ECO:0000313" key="13">
    <source>
        <dbReference type="Proteomes" id="UP000189701"/>
    </source>
</evidence>
<organism evidence="13 14">
    <name type="scientific">Nicotiana sylvestris</name>
    <name type="common">Wood tobacco</name>
    <name type="synonym">South American tobacco</name>
    <dbReference type="NCBI Taxonomy" id="4096"/>
    <lineage>
        <taxon>Eukaryota</taxon>
        <taxon>Viridiplantae</taxon>
        <taxon>Streptophyta</taxon>
        <taxon>Embryophyta</taxon>
        <taxon>Tracheophyta</taxon>
        <taxon>Spermatophyta</taxon>
        <taxon>Magnoliopsida</taxon>
        <taxon>eudicotyledons</taxon>
        <taxon>Gunneridae</taxon>
        <taxon>Pentapetalae</taxon>
        <taxon>asterids</taxon>
        <taxon>lamiids</taxon>
        <taxon>Solanales</taxon>
        <taxon>Solanaceae</taxon>
        <taxon>Nicotianoideae</taxon>
        <taxon>Nicotianeae</taxon>
        <taxon>Nicotiana</taxon>
    </lineage>
</organism>
<dbReference type="InterPro" id="IPR039391">
    <property type="entry name" value="Phytocyanin-like"/>
</dbReference>
<dbReference type="Proteomes" id="UP000189701">
    <property type="component" value="Unplaced"/>
</dbReference>
<evidence type="ECO:0000256" key="7">
    <source>
        <dbReference type="ARBA" id="ARBA00023180"/>
    </source>
</evidence>
<dbReference type="Pfam" id="PF02298">
    <property type="entry name" value="Cu_bind_like"/>
    <property type="match status" value="1"/>
</dbReference>
<evidence type="ECO:0000259" key="12">
    <source>
        <dbReference type="PROSITE" id="PS51485"/>
    </source>
</evidence>
<dbReference type="CDD" id="cd11019">
    <property type="entry name" value="OsENODL1_like"/>
    <property type="match status" value="1"/>
</dbReference>
<evidence type="ECO:0000256" key="9">
    <source>
        <dbReference type="ARBA" id="ARBA00035011"/>
    </source>
</evidence>
<evidence type="ECO:0000256" key="1">
    <source>
        <dbReference type="ARBA" id="ARBA00004609"/>
    </source>
</evidence>
<proteinExistence type="inferred from homology"/>
<evidence type="ECO:0000256" key="5">
    <source>
        <dbReference type="ARBA" id="ARBA00023136"/>
    </source>
</evidence>
<feature type="chain" id="PRO_5010517701" evidence="11">
    <location>
        <begin position="31"/>
        <end position="219"/>
    </location>
</feature>
<evidence type="ECO:0000313" key="14">
    <source>
        <dbReference type="RefSeq" id="XP_009777236.1"/>
    </source>
</evidence>
<evidence type="ECO:0000256" key="2">
    <source>
        <dbReference type="ARBA" id="ARBA00022475"/>
    </source>
</evidence>
<evidence type="ECO:0000256" key="3">
    <source>
        <dbReference type="ARBA" id="ARBA00022622"/>
    </source>
</evidence>
<name>A0A1U7WIZ5_NICSY</name>
<accession>A0A1U7WIZ5</accession>
<dbReference type="KEGG" id="nsy:104226851"/>
<protein>
    <submittedName>
        <fullName evidence="14">Early nodulin-like protein 1</fullName>
    </submittedName>
</protein>
<dbReference type="GeneID" id="104226851"/>
<dbReference type="GO" id="GO:0098552">
    <property type="term" value="C:side of membrane"/>
    <property type="evidence" value="ECO:0007669"/>
    <property type="project" value="UniProtKB-KW"/>
</dbReference>
<dbReference type="eggNOG" id="ENOG502RZQI">
    <property type="taxonomic scope" value="Eukaryota"/>
</dbReference>
<reference evidence="13" key="1">
    <citation type="journal article" date="2013" name="Genome Biol.">
        <title>Reference genomes and transcriptomes of Nicotiana sylvestris and Nicotiana tomentosiformis.</title>
        <authorList>
            <person name="Sierro N."/>
            <person name="Battey J.N."/>
            <person name="Ouadi S."/>
            <person name="Bovet L."/>
            <person name="Goepfert S."/>
            <person name="Bakaher N."/>
            <person name="Peitsch M.C."/>
            <person name="Ivanov N.V."/>
        </authorList>
    </citation>
    <scope>NUCLEOTIDE SEQUENCE [LARGE SCALE GENOMIC DNA]</scope>
</reference>